<dbReference type="Gene3D" id="1.10.12.10">
    <property type="entry name" value="Lyase 2-enoyl-coa Hydratase, Chain A, domain 2"/>
    <property type="match status" value="1"/>
</dbReference>
<dbReference type="CDD" id="cd06558">
    <property type="entry name" value="crotonase-like"/>
    <property type="match status" value="1"/>
</dbReference>
<organism evidence="2 3">
    <name type="scientific">Rhodococcoides yunnanense</name>
    <dbReference type="NCBI Taxonomy" id="278209"/>
    <lineage>
        <taxon>Bacteria</taxon>
        <taxon>Bacillati</taxon>
        <taxon>Actinomycetota</taxon>
        <taxon>Actinomycetes</taxon>
        <taxon>Mycobacteriales</taxon>
        <taxon>Nocardiaceae</taxon>
        <taxon>Rhodococcoides</taxon>
    </lineage>
</organism>
<reference evidence="2 3" key="1">
    <citation type="submission" date="2023-10" db="EMBL/GenBank/DDBJ databases">
        <title>Development of a sustainable strategy for remediation of hydrocarbon-contaminated territories based on the waste exchange concept.</title>
        <authorList>
            <person name="Krivoruchko A."/>
        </authorList>
    </citation>
    <scope>NUCLEOTIDE SEQUENCE [LARGE SCALE GENOMIC DNA]</scope>
    <source>
        <strain evidence="2 3">IEGM 1323</strain>
    </source>
</reference>
<sequence>MKSKEPTVDVINGVLRCEVSDASRGDSLNESSIAAAAQALRSPDSRIRAVLLVTAGKNFCNGGNVAAFASAQDPGEYVGAVARDFHFFIEALTGSNVPVIAAVRGWAAGAGMSIACASDIIVGSAQSSFLPAYSGIGFSPDGGMTWTLPRLVGLARARDLLLTNRSIDGDEAYRIGLLSRLVDDSRIETEAARIAQIIADGSSTALASIKQLLSMSATSEFSDQLRREEHAISLNAASSDGREGVAAFLARRTPTFS</sequence>
<evidence type="ECO:0000313" key="2">
    <source>
        <dbReference type="EMBL" id="MDV6264646.1"/>
    </source>
</evidence>
<keyword evidence="3" id="KW-1185">Reference proteome</keyword>
<dbReference type="SUPFAM" id="SSF52096">
    <property type="entry name" value="ClpP/crotonase"/>
    <property type="match status" value="1"/>
</dbReference>
<evidence type="ECO:0000256" key="1">
    <source>
        <dbReference type="ARBA" id="ARBA00005254"/>
    </source>
</evidence>
<gene>
    <name evidence="2" type="ORF">R3P96_25195</name>
</gene>
<dbReference type="Pfam" id="PF00378">
    <property type="entry name" value="ECH_1"/>
    <property type="match status" value="1"/>
</dbReference>
<dbReference type="RefSeq" id="WP_317566673.1">
    <property type="nucleotide sequence ID" value="NZ_JAWLJX010000017.1"/>
</dbReference>
<dbReference type="InterPro" id="IPR029045">
    <property type="entry name" value="ClpP/crotonase-like_dom_sf"/>
</dbReference>
<evidence type="ECO:0000313" key="3">
    <source>
        <dbReference type="Proteomes" id="UP001185755"/>
    </source>
</evidence>
<dbReference type="Gene3D" id="3.90.226.10">
    <property type="entry name" value="2-enoyl-CoA Hydratase, Chain A, domain 1"/>
    <property type="match status" value="1"/>
</dbReference>
<dbReference type="PANTHER" id="PTHR43459:SF1">
    <property type="entry name" value="EG:BACN32G11.4 PROTEIN"/>
    <property type="match status" value="1"/>
</dbReference>
<dbReference type="PANTHER" id="PTHR43459">
    <property type="entry name" value="ENOYL-COA HYDRATASE"/>
    <property type="match status" value="1"/>
</dbReference>
<dbReference type="EMBL" id="JAWLJX010000017">
    <property type="protein sequence ID" value="MDV6264646.1"/>
    <property type="molecule type" value="Genomic_DNA"/>
</dbReference>
<dbReference type="InterPro" id="IPR014748">
    <property type="entry name" value="Enoyl-CoA_hydra_C"/>
</dbReference>
<dbReference type="Proteomes" id="UP001185755">
    <property type="component" value="Unassembled WGS sequence"/>
</dbReference>
<name>A0ABU4BKD5_9NOCA</name>
<comment type="caution">
    <text evidence="2">The sequence shown here is derived from an EMBL/GenBank/DDBJ whole genome shotgun (WGS) entry which is preliminary data.</text>
</comment>
<accession>A0ABU4BKD5</accession>
<dbReference type="InterPro" id="IPR001753">
    <property type="entry name" value="Enoyl-CoA_hydra/iso"/>
</dbReference>
<comment type="similarity">
    <text evidence="1">Belongs to the enoyl-CoA hydratase/isomerase family.</text>
</comment>
<proteinExistence type="inferred from homology"/>
<protein>
    <submittedName>
        <fullName evidence="2">Enoyl-CoA hydratase-related protein</fullName>
    </submittedName>
</protein>